<evidence type="ECO:0000313" key="2">
    <source>
        <dbReference type="EMBL" id="KAH3729411.1"/>
    </source>
</evidence>
<reference evidence="2" key="1">
    <citation type="journal article" date="2019" name="bioRxiv">
        <title>The Genome of the Zebra Mussel, Dreissena polymorpha: A Resource for Invasive Species Research.</title>
        <authorList>
            <person name="McCartney M.A."/>
            <person name="Auch B."/>
            <person name="Kono T."/>
            <person name="Mallez S."/>
            <person name="Zhang Y."/>
            <person name="Obille A."/>
            <person name="Becker A."/>
            <person name="Abrahante J.E."/>
            <person name="Garbe J."/>
            <person name="Badalamenti J.P."/>
            <person name="Herman A."/>
            <person name="Mangelson H."/>
            <person name="Liachko I."/>
            <person name="Sullivan S."/>
            <person name="Sone E.D."/>
            <person name="Koren S."/>
            <person name="Silverstein K.A.T."/>
            <person name="Beckman K.B."/>
            <person name="Gohl D.M."/>
        </authorList>
    </citation>
    <scope>NUCLEOTIDE SEQUENCE</scope>
    <source>
        <strain evidence="2">Duluth1</strain>
        <tissue evidence="2">Whole animal</tissue>
    </source>
</reference>
<proteinExistence type="predicted"/>
<protein>
    <submittedName>
        <fullName evidence="2">Uncharacterized protein</fullName>
    </submittedName>
</protein>
<dbReference type="AlphaFoldDB" id="A0A9D4CSM1"/>
<feature type="compositionally biased region" description="Polar residues" evidence="1">
    <location>
        <begin position="77"/>
        <end position="90"/>
    </location>
</feature>
<feature type="compositionally biased region" description="Basic and acidic residues" evidence="1">
    <location>
        <begin position="42"/>
        <end position="72"/>
    </location>
</feature>
<evidence type="ECO:0000313" key="3">
    <source>
        <dbReference type="Proteomes" id="UP000828390"/>
    </source>
</evidence>
<comment type="caution">
    <text evidence="2">The sequence shown here is derived from an EMBL/GenBank/DDBJ whole genome shotgun (WGS) entry which is preliminary data.</text>
</comment>
<evidence type="ECO:0000256" key="1">
    <source>
        <dbReference type="SAM" id="MobiDB-lite"/>
    </source>
</evidence>
<gene>
    <name evidence="2" type="ORF">DPMN_055382</name>
</gene>
<name>A0A9D4CSM1_DREPO</name>
<dbReference type="EMBL" id="JAIWYP010000012">
    <property type="protein sequence ID" value="KAH3729411.1"/>
    <property type="molecule type" value="Genomic_DNA"/>
</dbReference>
<dbReference type="Proteomes" id="UP000828390">
    <property type="component" value="Unassembled WGS sequence"/>
</dbReference>
<feature type="region of interest" description="Disordered" evidence="1">
    <location>
        <begin position="37"/>
        <end position="135"/>
    </location>
</feature>
<reference evidence="2" key="2">
    <citation type="submission" date="2020-11" db="EMBL/GenBank/DDBJ databases">
        <authorList>
            <person name="McCartney M.A."/>
            <person name="Auch B."/>
            <person name="Kono T."/>
            <person name="Mallez S."/>
            <person name="Becker A."/>
            <person name="Gohl D.M."/>
            <person name="Silverstein K.A.T."/>
            <person name="Koren S."/>
            <person name="Bechman K.B."/>
            <person name="Herman A."/>
            <person name="Abrahante J.E."/>
            <person name="Garbe J."/>
        </authorList>
    </citation>
    <scope>NUCLEOTIDE SEQUENCE</scope>
    <source>
        <strain evidence="2">Duluth1</strain>
        <tissue evidence="2">Whole animal</tissue>
    </source>
</reference>
<sequence>MTDTGLYEQYKKLEFSNLPLSSEGVFGPGLEPLLKARKDKKKQVDDLIPDVRRPKRKFPSDFDTAKRPRFESYGKPATSTTPLTSGTKWNNFRIPKAQYRNRFDDPSKPRSSSRGFPRRQGQSYGRGKTDKSTDK</sequence>
<organism evidence="2 3">
    <name type="scientific">Dreissena polymorpha</name>
    <name type="common">Zebra mussel</name>
    <name type="synonym">Mytilus polymorpha</name>
    <dbReference type="NCBI Taxonomy" id="45954"/>
    <lineage>
        <taxon>Eukaryota</taxon>
        <taxon>Metazoa</taxon>
        <taxon>Spiralia</taxon>
        <taxon>Lophotrochozoa</taxon>
        <taxon>Mollusca</taxon>
        <taxon>Bivalvia</taxon>
        <taxon>Autobranchia</taxon>
        <taxon>Heteroconchia</taxon>
        <taxon>Euheterodonta</taxon>
        <taxon>Imparidentia</taxon>
        <taxon>Neoheterodontei</taxon>
        <taxon>Myida</taxon>
        <taxon>Dreissenoidea</taxon>
        <taxon>Dreissenidae</taxon>
        <taxon>Dreissena</taxon>
    </lineage>
</organism>
<accession>A0A9D4CSM1</accession>
<keyword evidence="3" id="KW-1185">Reference proteome</keyword>